<keyword evidence="2" id="KW-1185">Reference proteome</keyword>
<name>A0A2I1GAR9_9GLOM</name>
<dbReference type="AlphaFoldDB" id="A0A2I1GAR9"/>
<sequence length="89" mass="10775">MAESKLTFINLIKGIIPYELVTWSFWIDRCSKQKEKEKRLKINLKKVKENYNEEEYIDLNRKVNTFNLFNGLESLRSNIYFGMNMQVEF</sequence>
<proteinExistence type="predicted"/>
<organism evidence="1 2">
    <name type="scientific">Rhizophagus irregularis</name>
    <dbReference type="NCBI Taxonomy" id="588596"/>
    <lineage>
        <taxon>Eukaryota</taxon>
        <taxon>Fungi</taxon>
        <taxon>Fungi incertae sedis</taxon>
        <taxon>Mucoromycota</taxon>
        <taxon>Glomeromycotina</taxon>
        <taxon>Glomeromycetes</taxon>
        <taxon>Glomerales</taxon>
        <taxon>Glomeraceae</taxon>
        <taxon>Rhizophagus</taxon>
    </lineage>
</organism>
<evidence type="ECO:0000313" key="2">
    <source>
        <dbReference type="Proteomes" id="UP000234323"/>
    </source>
</evidence>
<gene>
    <name evidence="1" type="ORF">RhiirA4_457796</name>
</gene>
<evidence type="ECO:0000313" key="1">
    <source>
        <dbReference type="EMBL" id="PKY43730.1"/>
    </source>
</evidence>
<comment type="caution">
    <text evidence="1">The sequence shown here is derived from an EMBL/GenBank/DDBJ whole genome shotgun (WGS) entry which is preliminary data.</text>
</comment>
<dbReference type="EMBL" id="LLXI01000273">
    <property type="protein sequence ID" value="PKY43730.1"/>
    <property type="molecule type" value="Genomic_DNA"/>
</dbReference>
<accession>A0A2I1GAR9</accession>
<protein>
    <submittedName>
        <fullName evidence="1">Uncharacterized protein</fullName>
    </submittedName>
</protein>
<reference evidence="1 2" key="1">
    <citation type="submission" date="2015-10" db="EMBL/GenBank/DDBJ databases">
        <title>Genome analyses suggest a sexual origin of heterokaryosis in a supposedly ancient asexual fungus.</title>
        <authorList>
            <person name="Ropars J."/>
            <person name="Sedzielewska K."/>
            <person name="Noel J."/>
            <person name="Charron P."/>
            <person name="Farinelli L."/>
            <person name="Marton T."/>
            <person name="Kruger M."/>
            <person name="Pelin A."/>
            <person name="Brachmann A."/>
            <person name="Corradi N."/>
        </authorList>
    </citation>
    <scope>NUCLEOTIDE SEQUENCE [LARGE SCALE GENOMIC DNA]</scope>
    <source>
        <strain evidence="1 2">A4</strain>
    </source>
</reference>
<dbReference type="Proteomes" id="UP000234323">
    <property type="component" value="Unassembled WGS sequence"/>
</dbReference>